<keyword evidence="3" id="KW-1185">Reference proteome</keyword>
<dbReference type="EMBL" id="JBIMZQ010000097">
    <property type="protein sequence ID" value="KAL3656185.1"/>
    <property type="molecule type" value="Genomic_DNA"/>
</dbReference>
<proteinExistence type="predicted"/>
<protein>
    <submittedName>
        <fullName evidence="2">Uncharacterized protein</fullName>
    </submittedName>
</protein>
<evidence type="ECO:0000313" key="3">
    <source>
        <dbReference type="Proteomes" id="UP001632037"/>
    </source>
</evidence>
<accession>A0ABD3ET55</accession>
<evidence type="ECO:0000313" key="2">
    <source>
        <dbReference type="EMBL" id="KAL3656185.1"/>
    </source>
</evidence>
<dbReference type="Proteomes" id="UP001632037">
    <property type="component" value="Unassembled WGS sequence"/>
</dbReference>
<dbReference type="AlphaFoldDB" id="A0ABD3ET55"/>
<organism evidence="2 3">
    <name type="scientific">Phytophthora oleae</name>
    <dbReference type="NCBI Taxonomy" id="2107226"/>
    <lineage>
        <taxon>Eukaryota</taxon>
        <taxon>Sar</taxon>
        <taxon>Stramenopiles</taxon>
        <taxon>Oomycota</taxon>
        <taxon>Peronosporomycetes</taxon>
        <taxon>Peronosporales</taxon>
        <taxon>Peronosporaceae</taxon>
        <taxon>Phytophthora</taxon>
    </lineage>
</organism>
<feature type="compositionally biased region" description="Basic and acidic residues" evidence="1">
    <location>
        <begin position="30"/>
        <end position="48"/>
    </location>
</feature>
<feature type="compositionally biased region" description="Basic and acidic residues" evidence="1">
    <location>
        <begin position="56"/>
        <end position="79"/>
    </location>
</feature>
<name>A0ABD3ET55_9STRA</name>
<gene>
    <name evidence="2" type="ORF">V7S43_018986</name>
</gene>
<comment type="caution">
    <text evidence="2">The sequence shown here is derived from an EMBL/GenBank/DDBJ whole genome shotgun (WGS) entry which is preliminary data.</text>
</comment>
<feature type="region of interest" description="Disordered" evidence="1">
    <location>
        <begin position="1"/>
        <end position="86"/>
    </location>
</feature>
<evidence type="ECO:0000256" key="1">
    <source>
        <dbReference type="SAM" id="MobiDB-lite"/>
    </source>
</evidence>
<reference evidence="2 3" key="1">
    <citation type="submission" date="2024-09" db="EMBL/GenBank/DDBJ databases">
        <title>Genome sequencing and assembly of Phytophthora oleae, isolate VK10A, causative agent of rot of olive drupes.</title>
        <authorList>
            <person name="Conti Taguali S."/>
            <person name="Riolo M."/>
            <person name="La Spada F."/>
            <person name="Cacciola S.O."/>
            <person name="Dionisio G."/>
        </authorList>
    </citation>
    <scope>NUCLEOTIDE SEQUENCE [LARGE SCALE GENOMIC DNA]</scope>
    <source>
        <strain evidence="2 3">VK10A</strain>
    </source>
</reference>
<sequence>MSLPEQYDTLVGEKGVSSSGRSHRSNHCARAQDPRAGRGHECSGRGERTSGASSSKRPDGQDSDDDPGHRSPLEHHPSGRQDCGGG</sequence>